<evidence type="ECO:0000259" key="1">
    <source>
        <dbReference type="Pfam" id="PF01548"/>
    </source>
</evidence>
<proteinExistence type="predicted"/>
<dbReference type="InterPro" id="IPR047650">
    <property type="entry name" value="Transpos_IS110"/>
</dbReference>
<comment type="caution">
    <text evidence="3">The sequence shown here is derived from an EMBL/GenBank/DDBJ whole genome shotgun (WGS) entry which is preliminary data.</text>
</comment>
<protein>
    <submittedName>
        <fullName evidence="3">IS110 family transposase</fullName>
    </submittedName>
</protein>
<feature type="domain" description="Transposase IS116/IS110/IS902 C-terminal" evidence="2">
    <location>
        <begin position="218"/>
        <end position="301"/>
    </location>
</feature>
<dbReference type="Pfam" id="PF01548">
    <property type="entry name" value="DEDD_Tnp_IS110"/>
    <property type="match status" value="1"/>
</dbReference>
<dbReference type="PANTHER" id="PTHR33055:SF3">
    <property type="entry name" value="PUTATIVE TRANSPOSASE FOR IS117-RELATED"/>
    <property type="match status" value="1"/>
</dbReference>
<name>A0A7V8SV41_9BACT</name>
<evidence type="ECO:0000313" key="4">
    <source>
        <dbReference type="Proteomes" id="UP000567293"/>
    </source>
</evidence>
<dbReference type="Pfam" id="PF02371">
    <property type="entry name" value="Transposase_20"/>
    <property type="match status" value="1"/>
</dbReference>
<reference evidence="3" key="1">
    <citation type="submission" date="2020-06" db="EMBL/GenBank/DDBJ databases">
        <title>Legume-microbial interactions unlock mineral nutrients during tropical forest succession.</title>
        <authorList>
            <person name="Epihov D.Z."/>
        </authorList>
    </citation>
    <scope>NUCLEOTIDE SEQUENCE [LARGE SCALE GENOMIC DNA]</scope>
    <source>
        <strain evidence="3">Pan2503</strain>
    </source>
</reference>
<evidence type="ECO:0000259" key="2">
    <source>
        <dbReference type="Pfam" id="PF02371"/>
    </source>
</evidence>
<dbReference type="GO" id="GO:0004803">
    <property type="term" value="F:transposase activity"/>
    <property type="evidence" value="ECO:0007669"/>
    <property type="project" value="InterPro"/>
</dbReference>
<dbReference type="Proteomes" id="UP000567293">
    <property type="component" value="Unassembled WGS sequence"/>
</dbReference>
<dbReference type="GO" id="GO:0006313">
    <property type="term" value="P:DNA transposition"/>
    <property type="evidence" value="ECO:0007669"/>
    <property type="project" value="InterPro"/>
</dbReference>
<dbReference type="InterPro" id="IPR002525">
    <property type="entry name" value="Transp_IS110-like_N"/>
</dbReference>
<keyword evidence="4" id="KW-1185">Reference proteome</keyword>
<evidence type="ECO:0000313" key="3">
    <source>
        <dbReference type="EMBL" id="MBA0083446.1"/>
    </source>
</evidence>
<organism evidence="3 4">
    <name type="scientific">Candidatus Acidiferrum panamense</name>
    <dbReference type="NCBI Taxonomy" id="2741543"/>
    <lineage>
        <taxon>Bacteria</taxon>
        <taxon>Pseudomonadati</taxon>
        <taxon>Acidobacteriota</taxon>
        <taxon>Terriglobia</taxon>
        <taxon>Candidatus Acidiferrales</taxon>
        <taxon>Candidatus Acidiferrum</taxon>
    </lineage>
</organism>
<sequence length="349" mass="38583">MSHKSAPPTVSTIGIDLGKNSFHLVGLDQRGAIVWQLKCSRAQLERRLANIPCCMIGMEACSGAHYIARQLAALGHDVRLMPAQYVKPFLKGHKNDYRDAEAIAEAVQRPTMHFVAIKTPEQMDLLALHRVRSRLVSQRTGVTNQIRGFLMERGIIVRQGVVPLRRALPDILSLNTGALSPRMVNLIAELVQDWRRLDERIAAVSADIESLVEQDEACQRVMTVPGVGPIISSAVVAAIGNGAGFTQGRDFGAWLGLVPKQESTGDRTILGKISKRGNKYLRTLFVQAAHVVLARRPNAAMRSLWPWIEQASRRLHRNMLAIALANKLARIAWAVLARGRSYQPRIVAI</sequence>
<gene>
    <name evidence="3" type="ORF">HRJ53_00460</name>
</gene>
<dbReference type="InterPro" id="IPR003346">
    <property type="entry name" value="Transposase_20"/>
</dbReference>
<dbReference type="AlphaFoldDB" id="A0A7V8SV41"/>
<dbReference type="PANTHER" id="PTHR33055">
    <property type="entry name" value="TRANSPOSASE FOR INSERTION SEQUENCE ELEMENT IS1111A"/>
    <property type="match status" value="1"/>
</dbReference>
<accession>A0A7V8SV41</accession>
<dbReference type="GO" id="GO:0003677">
    <property type="term" value="F:DNA binding"/>
    <property type="evidence" value="ECO:0007669"/>
    <property type="project" value="InterPro"/>
</dbReference>
<feature type="domain" description="Transposase IS110-like N-terminal" evidence="1">
    <location>
        <begin position="13"/>
        <end position="151"/>
    </location>
</feature>
<dbReference type="EMBL" id="JACDQQ010000047">
    <property type="protein sequence ID" value="MBA0083446.1"/>
    <property type="molecule type" value="Genomic_DNA"/>
</dbReference>
<dbReference type="NCBIfam" id="NF033542">
    <property type="entry name" value="transpos_IS110"/>
    <property type="match status" value="1"/>
</dbReference>